<dbReference type="Proteomes" id="UP000288789">
    <property type="component" value="Unassembled WGS sequence"/>
</dbReference>
<keyword evidence="2" id="KW-1185">Reference proteome</keyword>
<evidence type="ECO:0000313" key="2">
    <source>
        <dbReference type="Proteomes" id="UP000288789"/>
    </source>
</evidence>
<dbReference type="AlphaFoldDB" id="A0A443YVJ9"/>
<dbReference type="EMBL" id="RSFE01000019">
    <property type="protein sequence ID" value="RWU07942.1"/>
    <property type="molecule type" value="Genomic_DNA"/>
</dbReference>
<accession>A0A443YVJ9</accession>
<name>A0A443YVJ9_9GAMM</name>
<comment type="caution">
    <text evidence="1">The sequence shown here is derived from an EMBL/GenBank/DDBJ whole genome shotgun (WGS) entry which is preliminary data.</text>
</comment>
<sequence length="224" mass="26371">MEAFATDIETGRTIHISNALNSKNYICKVCGTQLFPIMGTVKKRHFRHKSLKKHQHRINGETRLHREAKRILEFFKLVELPDQLGPAELEYVQLEKSHIRGPHVIRPDVTARVGSQEIFIEIKVTHAVSEYKRDRLLAFNIDTIEIDLSMYVGRTTLSEHDLQMAVIFDARRTFVHRRGIHLFPRLTSRLYHFWNKLRGLLKPRRPMKFQDRDPDSGQSYWNFG</sequence>
<evidence type="ECO:0000313" key="1">
    <source>
        <dbReference type="EMBL" id="RWU07942.1"/>
    </source>
</evidence>
<gene>
    <name evidence="1" type="ORF">EGC76_11800</name>
</gene>
<proteinExistence type="predicted"/>
<reference evidence="1 2" key="1">
    <citation type="submission" date="2018-12" db="EMBL/GenBank/DDBJ databases">
        <authorList>
            <person name="Li A."/>
            <person name="Zhang M."/>
            <person name="Zhu H."/>
        </authorList>
    </citation>
    <scope>NUCLEOTIDE SEQUENCE [LARGE SCALE GENOMIC DNA]</scope>
    <source>
        <strain evidence="1 2">R04H25</strain>
    </source>
</reference>
<organism evidence="1 2">
    <name type="scientific">Pseudidiomarina gelatinasegens</name>
    <dbReference type="NCBI Taxonomy" id="2487740"/>
    <lineage>
        <taxon>Bacteria</taxon>
        <taxon>Pseudomonadati</taxon>
        <taxon>Pseudomonadota</taxon>
        <taxon>Gammaproteobacteria</taxon>
        <taxon>Alteromonadales</taxon>
        <taxon>Idiomarinaceae</taxon>
        <taxon>Pseudidiomarina</taxon>
    </lineage>
</organism>
<protein>
    <recommendedName>
        <fullName evidence="3">Competence protein CoiA</fullName>
    </recommendedName>
</protein>
<dbReference type="RefSeq" id="WP_128353200.1">
    <property type="nucleotide sequence ID" value="NZ_RSFE01000019.1"/>
</dbReference>
<dbReference type="OrthoDB" id="571718at2"/>
<evidence type="ECO:0008006" key="3">
    <source>
        <dbReference type="Google" id="ProtNLM"/>
    </source>
</evidence>